<accession>A0ABY2RV23</accession>
<organism evidence="1 2">
    <name type="scientific">Prauserella endophytica</name>
    <dbReference type="NCBI Taxonomy" id="1592324"/>
    <lineage>
        <taxon>Bacteria</taxon>
        <taxon>Bacillati</taxon>
        <taxon>Actinomycetota</taxon>
        <taxon>Actinomycetes</taxon>
        <taxon>Pseudonocardiales</taxon>
        <taxon>Pseudonocardiaceae</taxon>
        <taxon>Prauserella</taxon>
        <taxon>Prauserella coralliicola group</taxon>
    </lineage>
</organism>
<comment type="caution">
    <text evidence="1">The sequence shown here is derived from an EMBL/GenBank/DDBJ whole genome shotgun (WGS) entry which is preliminary data.</text>
</comment>
<reference evidence="1 2" key="1">
    <citation type="journal article" date="2015" name="Antonie Van Leeuwenhoek">
        <title>Prauserella endophytica sp. nov., an endophytic actinobacterium isolated from Tamarix taklamakanensis.</title>
        <authorList>
            <person name="Liu J.M."/>
            <person name="Habden X."/>
            <person name="Guo L."/>
            <person name="Tuo L."/>
            <person name="Jiang Z.K."/>
            <person name="Liu S.W."/>
            <person name="Liu X.F."/>
            <person name="Chen L."/>
            <person name="Li R.F."/>
            <person name="Zhang Y.Q."/>
            <person name="Sun C.H."/>
        </authorList>
    </citation>
    <scope>NUCLEOTIDE SEQUENCE [LARGE SCALE GENOMIC DNA]</scope>
    <source>
        <strain evidence="1 2">CGMCC 4.7182</strain>
    </source>
</reference>
<evidence type="ECO:0008006" key="3">
    <source>
        <dbReference type="Google" id="ProtNLM"/>
    </source>
</evidence>
<dbReference type="EMBL" id="SWMS01000030">
    <property type="protein sequence ID" value="TKG61545.1"/>
    <property type="molecule type" value="Genomic_DNA"/>
</dbReference>
<sequence>MKSTKRESDEHFLEESVQVYLRFSDGRWVLDRPTLDGAPLDSVLTGGASNSECECGDPAGCERARAVADQAPLPNAEDLYALLLEALA</sequence>
<proteinExistence type="predicted"/>
<protein>
    <recommendedName>
        <fullName evidence="3">SWIM-type domain-containing protein</fullName>
    </recommendedName>
</protein>
<dbReference type="RefSeq" id="WP_137097021.1">
    <property type="nucleotide sequence ID" value="NZ_SWMS01000030.1"/>
</dbReference>
<evidence type="ECO:0000313" key="1">
    <source>
        <dbReference type="EMBL" id="TKG61545.1"/>
    </source>
</evidence>
<dbReference type="Proteomes" id="UP000309992">
    <property type="component" value="Unassembled WGS sequence"/>
</dbReference>
<gene>
    <name evidence="1" type="ORF">FCN18_33440</name>
</gene>
<evidence type="ECO:0000313" key="2">
    <source>
        <dbReference type="Proteomes" id="UP000309992"/>
    </source>
</evidence>
<name>A0ABY2RV23_9PSEU</name>
<keyword evidence="2" id="KW-1185">Reference proteome</keyword>